<reference evidence="2 3" key="1">
    <citation type="submission" date="2021-01" db="EMBL/GenBank/DDBJ databases">
        <title>WGS of actinomycetes isolated from Thailand.</title>
        <authorList>
            <person name="Thawai C."/>
        </authorList>
    </citation>
    <scope>NUCLEOTIDE SEQUENCE [LARGE SCALE GENOMIC DNA]</scope>
    <source>
        <strain evidence="2 3">CH5-8</strain>
    </source>
</reference>
<gene>
    <name evidence="2" type="ORF">JK361_38255</name>
</gene>
<dbReference type="CDD" id="cd00293">
    <property type="entry name" value="USP-like"/>
    <property type="match status" value="1"/>
</dbReference>
<dbReference type="Proteomes" id="UP000621386">
    <property type="component" value="Unassembled WGS sequence"/>
</dbReference>
<evidence type="ECO:0000313" key="3">
    <source>
        <dbReference type="Proteomes" id="UP000621386"/>
    </source>
</evidence>
<protein>
    <submittedName>
        <fullName evidence="2">Universal stress protein</fullName>
    </submittedName>
</protein>
<evidence type="ECO:0000313" key="2">
    <source>
        <dbReference type="EMBL" id="MBL1110332.1"/>
    </source>
</evidence>
<dbReference type="Pfam" id="PF00582">
    <property type="entry name" value="Usp"/>
    <property type="match status" value="1"/>
</dbReference>
<organism evidence="2 3">
    <name type="scientific">Streptomyces musisoli</name>
    <dbReference type="NCBI Taxonomy" id="2802280"/>
    <lineage>
        <taxon>Bacteria</taxon>
        <taxon>Bacillati</taxon>
        <taxon>Actinomycetota</taxon>
        <taxon>Actinomycetes</taxon>
        <taxon>Kitasatosporales</taxon>
        <taxon>Streptomycetaceae</taxon>
        <taxon>Streptomyces</taxon>
    </lineage>
</organism>
<dbReference type="InterPro" id="IPR006016">
    <property type="entry name" value="UspA"/>
</dbReference>
<comment type="caution">
    <text evidence="2">The sequence shown here is derived from an EMBL/GenBank/DDBJ whole genome shotgun (WGS) entry which is preliminary data.</text>
</comment>
<name>A0ABS1PE49_9ACTN</name>
<dbReference type="SUPFAM" id="SSF52402">
    <property type="entry name" value="Adenine nucleotide alpha hydrolases-like"/>
    <property type="match status" value="1"/>
</dbReference>
<accession>A0ABS1PE49</accession>
<evidence type="ECO:0000259" key="1">
    <source>
        <dbReference type="Pfam" id="PF00582"/>
    </source>
</evidence>
<keyword evidence="3" id="KW-1185">Reference proteome</keyword>
<dbReference type="EMBL" id="JAERRH010000035">
    <property type="protein sequence ID" value="MBL1110332.1"/>
    <property type="molecule type" value="Genomic_DNA"/>
</dbReference>
<proteinExistence type="predicted"/>
<dbReference type="Gene3D" id="3.40.50.12370">
    <property type="match status" value="1"/>
</dbReference>
<feature type="domain" description="UspA" evidence="1">
    <location>
        <begin position="11"/>
        <end position="147"/>
    </location>
</feature>
<dbReference type="RefSeq" id="WP_201827285.1">
    <property type="nucleotide sequence ID" value="NZ_JAERRH010000035.1"/>
</dbReference>
<sequence>MHNERSDHEGRVIVGVDDHKGGVVTLRCAAEEARRRHAVLVAVTVWSPYGGEAAERALPCPELDAAQKASAQAMLDAACEGAGLTDLLPVRRRVERGLLGPVLARLAHGPQDLLVIGLRHLRAFASLRPSPDRYCLRNAAAPLLIVPPDWAPGAPGPAAAA</sequence>